<dbReference type="OrthoDB" id="9811127at2"/>
<evidence type="ECO:0000313" key="2">
    <source>
        <dbReference type="EMBL" id="OEJ65572.1"/>
    </source>
</evidence>
<protein>
    <recommendedName>
        <fullName evidence="4">DUF2934 domain-containing protein</fullName>
    </recommendedName>
</protein>
<evidence type="ECO:0000256" key="1">
    <source>
        <dbReference type="SAM" id="MobiDB-lite"/>
    </source>
</evidence>
<evidence type="ECO:0008006" key="4">
    <source>
        <dbReference type="Google" id="ProtNLM"/>
    </source>
</evidence>
<dbReference type="Proteomes" id="UP000095347">
    <property type="component" value="Unassembled WGS sequence"/>
</dbReference>
<organism evidence="2 3">
    <name type="scientific">Magnetovibrio blakemorei</name>
    <dbReference type="NCBI Taxonomy" id="28181"/>
    <lineage>
        <taxon>Bacteria</taxon>
        <taxon>Pseudomonadati</taxon>
        <taxon>Pseudomonadota</taxon>
        <taxon>Alphaproteobacteria</taxon>
        <taxon>Rhodospirillales</taxon>
        <taxon>Magnetovibrionaceae</taxon>
        <taxon>Magnetovibrio</taxon>
    </lineage>
</organism>
<dbReference type="InterPro" id="IPR021327">
    <property type="entry name" value="DUF2934"/>
</dbReference>
<sequence length="89" mass="9636">MNPKKRDKILQKAFEIWEAEGKPHGQDMEHWLKAELLIAQEEAKPKTAAKKAPAKKAPAKKVTVSVPATAKAPAKKAPAKKAAAKKTTS</sequence>
<feature type="compositionally biased region" description="Low complexity" evidence="1">
    <location>
        <begin position="60"/>
        <end position="72"/>
    </location>
</feature>
<reference evidence="3" key="1">
    <citation type="submission" date="2016-07" db="EMBL/GenBank/DDBJ databases">
        <authorList>
            <person name="Florea S."/>
            <person name="Webb J.S."/>
            <person name="Jaromczyk J."/>
            <person name="Schardl C.L."/>
        </authorList>
    </citation>
    <scope>NUCLEOTIDE SEQUENCE [LARGE SCALE GENOMIC DNA]</scope>
    <source>
        <strain evidence="3">MV-1</strain>
    </source>
</reference>
<dbReference type="Pfam" id="PF11154">
    <property type="entry name" value="DUF2934"/>
    <property type="match status" value="1"/>
</dbReference>
<gene>
    <name evidence="2" type="ORF">BEN30_14035</name>
</gene>
<dbReference type="RefSeq" id="WP_069958700.1">
    <property type="nucleotide sequence ID" value="NZ_MCGG01000048.1"/>
</dbReference>
<name>A0A1E5Q598_9PROT</name>
<feature type="region of interest" description="Disordered" evidence="1">
    <location>
        <begin position="44"/>
        <end position="89"/>
    </location>
</feature>
<feature type="compositionally biased region" description="Basic residues" evidence="1">
    <location>
        <begin position="73"/>
        <end position="89"/>
    </location>
</feature>
<dbReference type="EMBL" id="MCGG01000048">
    <property type="protein sequence ID" value="OEJ65572.1"/>
    <property type="molecule type" value="Genomic_DNA"/>
</dbReference>
<dbReference type="AlphaFoldDB" id="A0A1E5Q598"/>
<keyword evidence="3" id="KW-1185">Reference proteome</keyword>
<comment type="caution">
    <text evidence="2">The sequence shown here is derived from an EMBL/GenBank/DDBJ whole genome shotgun (WGS) entry which is preliminary data.</text>
</comment>
<feature type="compositionally biased region" description="Basic residues" evidence="1">
    <location>
        <begin position="47"/>
        <end position="59"/>
    </location>
</feature>
<accession>A0A1E5Q598</accession>
<evidence type="ECO:0000313" key="3">
    <source>
        <dbReference type="Proteomes" id="UP000095347"/>
    </source>
</evidence>
<proteinExistence type="predicted"/>